<evidence type="ECO:0000256" key="4">
    <source>
        <dbReference type="ARBA" id="ARBA00022763"/>
    </source>
</evidence>
<dbReference type="Proteomes" id="UP000002725">
    <property type="component" value="Chromosome"/>
</dbReference>
<dbReference type="GO" id="GO:0043138">
    <property type="term" value="F:3'-5' DNA helicase activity"/>
    <property type="evidence" value="ECO:0007669"/>
    <property type="project" value="UniProtKB-EC"/>
</dbReference>
<dbReference type="SUPFAM" id="SSF50249">
    <property type="entry name" value="Nucleic acid-binding proteins"/>
    <property type="match status" value="1"/>
</dbReference>
<keyword evidence="19" id="KW-1185">Reference proteome</keyword>
<dbReference type="Pfam" id="PF00270">
    <property type="entry name" value="DEAD"/>
    <property type="match status" value="1"/>
</dbReference>
<dbReference type="InterPro" id="IPR047112">
    <property type="entry name" value="RecG/Mfd"/>
</dbReference>
<dbReference type="PROSITE" id="PS51192">
    <property type="entry name" value="HELICASE_ATP_BIND_1"/>
    <property type="match status" value="1"/>
</dbReference>
<evidence type="ECO:0000256" key="15">
    <source>
        <dbReference type="RuleBase" id="RU363016"/>
    </source>
</evidence>
<comment type="catalytic activity">
    <reaction evidence="14 15">
        <text>ATP + H2O = ADP + phosphate + H(+)</text>
        <dbReference type="Rhea" id="RHEA:13065"/>
        <dbReference type="ChEBI" id="CHEBI:15377"/>
        <dbReference type="ChEBI" id="CHEBI:15378"/>
        <dbReference type="ChEBI" id="CHEBI:30616"/>
        <dbReference type="ChEBI" id="CHEBI:43474"/>
        <dbReference type="ChEBI" id="CHEBI:456216"/>
        <dbReference type="EC" id="5.6.2.4"/>
    </reaction>
</comment>
<comment type="function">
    <text evidence="15">Plays a critical role in recombination and DNA repair. Helps process Holliday junction intermediates to mature products by catalyzing branch migration. Has replication fork regression activity, unwinds stalled or blocked replication forks to make a HJ that can be resolved. Has a DNA unwinding activity characteristic of a DNA helicase with 3'-5' polarity.</text>
</comment>
<evidence type="ECO:0000256" key="14">
    <source>
        <dbReference type="ARBA" id="ARBA00048988"/>
    </source>
</evidence>
<keyword evidence="4 15" id="KW-0227">DNA damage</keyword>
<comment type="similarity">
    <text evidence="1 15">Belongs to the helicase family. RecG subfamily.</text>
</comment>
<evidence type="ECO:0000256" key="3">
    <source>
        <dbReference type="ARBA" id="ARBA00022741"/>
    </source>
</evidence>
<dbReference type="PROSITE" id="PS51194">
    <property type="entry name" value="HELICASE_CTER"/>
    <property type="match status" value="1"/>
</dbReference>
<dbReference type="GO" id="GO:0016887">
    <property type="term" value="F:ATP hydrolysis activity"/>
    <property type="evidence" value="ECO:0007669"/>
    <property type="project" value="RHEA"/>
</dbReference>
<dbReference type="AlphaFoldDB" id="B4S4H6"/>
<keyword evidence="9 15" id="KW-0233">DNA recombination</keyword>
<evidence type="ECO:0000259" key="16">
    <source>
        <dbReference type="PROSITE" id="PS51192"/>
    </source>
</evidence>
<dbReference type="KEGG" id="paa:Paes_1860"/>
<dbReference type="InterPro" id="IPR011545">
    <property type="entry name" value="DEAD/DEAH_box_helicase_dom"/>
</dbReference>
<dbReference type="GO" id="GO:0006310">
    <property type="term" value="P:DNA recombination"/>
    <property type="evidence" value="ECO:0007669"/>
    <property type="project" value="UniProtKB-UniRule"/>
</dbReference>
<dbReference type="SUPFAM" id="SSF52540">
    <property type="entry name" value="P-loop containing nucleoside triphosphate hydrolases"/>
    <property type="match status" value="2"/>
</dbReference>
<keyword evidence="10 15" id="KW-0234">DNA repair</keyword>
<dbReference type="eggNOG" id="COG1200">
    <property type="taxonomic scope" value="Bacteria"/>
</dbReference>
<protein>
    <recommendedName>
        <fullName evidence="2 15">ATP-dependent DNA helicase RecG</fullName>
        <ecNumber evidence="13 15">5.6.2.4</ecNumber>
    </recommendedName>
</protein>
<feature type="domain" description="Helicase C-terminal" evidence="17">
    <location>
        <begin position="478"/>
        <end position="643"/>
    </location>
</feature>
<dbReference type="Gene3D" id="3.40.50.300">
    <property type="entry name" value="P-loop containing nucleotide triphosphate hydrolases"/>
    <property type="match status" value="2"/>
</dbReference>
<dbReference type="GO" id="GO:0003677">
    <property type="term" value="F:DNA binding"/>
    <property type="evidence" value="ECO:0007669"/>
    <property type="project" value="UniProtKB-KW"/>
</dbReference>
<dbReference type="GO" id="GO:0006281">
    <property type="term" value="P:DNA repair"/>
    <property type="evidence" value="ECO:0007669"/>
    <property type="project" value="UniProtKB-UniRule"/>
</dbReference>
<dbReference type="InterPro" id="IPR014001">
    <property type="entry name" value="Helicase_ATP-bd"/>
</dbReference>
<dbReference type="InterPro" id="IPR045562">
    <property type="entry name" value="RecG_dom3_C"/>
</dbReference>
<dbReference type="STRING" id="290512.Paes_1860"/>
<dbReference type="InterPro" id="IPR012340">
    <property type="entry name" value="NA-bd_OB-fold"/>
</dbReference>
<dbReference type="PANTHER" id="PTHR47964:SF1">
    <property type="entry name" value="ATP-DEPENDENT DNA HELICASE HOMOLOG RECG, CHLOROPLASTIC"/>
    <property type="match status" value="1"/>
</dbReference>
<dbReference type="NCBIfam" id="NF008165">
    <property type="entry name" value="PRK10917.1-3"/>
    <property type="match status" value="1"/>
</dbReference>
<evidence type="ECO:0000256" key="6">
    <source>
        <dbReference type="ARBA" id="ARBA00022806"/>
    </source>
</evidence>
<dbReference type="InterPro" id="IPR033454">
    <property type="entry name" value="RecG_wedge"/>
</dbReference>
<dbReference type="Pfam" id="PF00271">
    <property type="entry name" value="Helicase_C"/>
    <property type="match status" value="1"/>
</dbReference>
<keyword evidence="6 15" id="KW-0347">Helicase</keyword>
<evidence type="ECO:0000256" key="7">
    <source>
        <dbReference type="ARBA" id="ARBA00022840"/>
    </source>
</evidence>
<keyword evidence="7 15" id="KW-0067">ATP-binding</keyword>
<dbReference type="NCBIfam" id="TIGR00643">
    <property type="entry name" value="recG"/>
    <property type="match status" value="1"/>
</dbReference>
<dbReference type="CDD" id="cd17992">
    <property type="entry name" value="DEXHc_RecG"/>
    <property type="match status" value="1"/>
</dbReference>
<keyword evidence="3 15" id="KW-0547">Nucleotide-binding</keyword>
<dbReference type="SMART" id="SM00490">
    <property type="entry name" value="HELICc"/>
    <property type="match status" value="1"/>
</dbReference>
<dbReference type="InterPro" id="IPR027417">
    <property type="entry name" value="P-loop_NTPase"/>
</dbReference>
<evidence type="ECO:0000256" key="5">
    <source>
        <dbReference type="ARBA" id="ARBA00022801"/>
    </source>
</evidence>
<dbReference type="EC" id="5.6.2.4" evidence="13 15"/>
<dbReference type="NCBIfam" id="NF008168">
    <property type="entry name" value="PRK10917.2-2"/>
    <property type="match status" value="1"/>
</dbReference>
<keyword evidence="11" id="KW-0413">Isomerase</keyword>
<name>B4S4H6_PROA2</name>
<dbReference type="GO" id="GO:0005524">
    <property type="term" value="F:ATP binding"/>
    <property type="evidence" value="ECO:0007669"/>
    <property type="project" value="UniProtKB-KW"/>
</dbReference>
<feature type="domain" description="Helicase ATP-binding" evidence="16">
    <location>
        <begin position="298"/>
        <end position="459"/>
    </location>
</feature>
<evidence type="ECO:0000256" key="11">
    <source>
        <dbReference type="ARBA" id="ARBA00023235"/>
    </source>
</evidence>
<reference evidence="18" key="1">
    <citation type="submission" date="2008-06" db="EMBL/GenBank/DDBJ databases">
        <title>Complete sequence of chromosome of Prosthecochloris aestuarii DSM 271.</title>
        <authorList>
            <consortium name="US DOE Joint Genome Institute"/>
            <person name="Lucas S."/>
            <person name="Copeland A."/>
            <person name="Lapidus A."/>
            <person name="Glavina del Rio T."/>
            <person name="Dalin E."/>
            <person name="Tice H."/>
            <person name="Bruce D."/>
            <person name="Goodwin L."/>
            <person name="Pitluck S."/>
            <person name="Schmutz J."/>
            <person name="Larimer F."/>
            <person name="Land M."/>
            <person name="Hauser L."/>
            <person name="Kyrpides N."/>
            <person name="Anderson I."/>
            <person name="Liu Z."/>
            <person name="Li T."/>
            <person name="Zhao F."/>
            <person name="Overmann J."/>
            <person name="Bryant D.A."/>
            <person name="Richardson P."/>
        </authorList>
    </citation>
    <scope>NUCLEOTIDE SEQUENCE [LARGE SCALE GENOMIC DNA]</scope>
    <source>
        <strain evidence="18">DSM 271</strain>
    </source>
</reference>
<dbReference type="PANTHER" id="PTHR47964">
    <property type="entry name" value="ATP-DEPENDENT DNA HELICASE HOMOLOG RECG, CHLOROPLASTIC"/>
    <property type="match status" value="1"/>
</dbReference>
<dbReference type="EMBL" id="CP001108">
    <property type="protein sequence ID" value="ACF46872.1"/>
    <property type="molecule type" value="Genomic_DNA"/>
</dbReference>
<evidence type="ECO:0000313" key="18">
    <source>
        <dbReference type="EMBL" id="ACF46872.1"/>
    </source>
</evidence>
<comment type="catalytic activity">
    <reaction evidence="12 15">
        <text>Couples ATP hydrolysis with the unwinding of duplex DNA by translocating in the 3'-5' direction.</text>
        <dbReference type="EC" id="5.6.2.4"/>
    </reaction>
</comment>
<keyword evidence="5 15" id="KW-0378">Hydrolase</keyword>
<evidence type="ECO:0000259" key="17">
    <source>
        <dbReference type="PROSITE" id="PS51194"/>
    </source>
</evidence>
<dbReference type="InterPro" id="IPR001650">
    <property type="entry name" value="Helicase_C-like"/>
</dbReference>
<evidence type="ECO:0000256" key="2">
    <source>
        <dbReference type="ARBA" id="ARBA00017846"/>
    </source>
</evidence>
<dbReference type="Gene3D" id="2.40.50.140">
    <property type="entry name" value="Nucleic acid-binding proteins"/>
    <property type="match status" value="1"/>
</dbReference>
<evidence type="ECO:0000256" key="13">
    <source>
        <dbReference type="ARBA" id="ARBA00034808"/>
    </source>
</evidence>
<dbReference type="CDD" id="cd04488">
    <property type="entry name" value="RecG_wedge_OBF"/>
    <property type="match status" value="1"/>
</dbReference>
<evidence type="ECO:0000256" key="9">
    <source>
        <dbReference type="ARBA" id="ARBA00023172"/>
    </source>
</evidence>
<dbReference type="Pfam" id="PF17191">
    <property type="entry name" value="RecG_wedge"/>
    <property type="match status" value="1"/>
</dbReference>
<evidence type="ECO:0000313" key="19">
    <source>
        <dbReference type="Proteomes" id="UP000002725"/>
    </source>
</evidence>
<proteinExistence type="inferred from homology"/>
<evidence type="ECO:0000256" key="1">
    <source>
        <dbReference type="ARBA" id="ARBA00007504"/>
    </source>
</evidence>
<evidence type="ECO:0000256" key="12">
    <source>
        <dbReference type="ARBA" id="ARBA00034617"/>
    </source>
</evidence>
<dbReference type="InterPro" id="IPR004609">
    <property type="entry name" value="ATP-dep_DNA_helicase_RecG"/>
</dbReference>
<organism evidence="18 19">
    <name type="scientific">Prosthecochloris aestuarii (strain DSM 271 / SK 413)</name>
    <dbReference type="NCBI Taxonomy" id="290512"/>
    <lineage>
        <taxon>Bacteria</taxon>
        <taxon>Pseudomonadati</taxon>
        <taxon>Chlorobiota</taxon>
        <taxon>Chlorobiia</taxon>
        <taxon>Chlorobiales</taxon>
        <taxon>Chlorobiaceae</taxon>
        <taxon>Prosthecochloris</taxon>
    </lineage>
</organism>
<dbReference type="HOGENOM" id="CLU_005122_7_1_10"/>
<accession>B4S4H6</accession>
<dbReference type="SMART" id="SM00487">
    <property type="entry name" value="DEXDc"/>
    <property type="match status" value="1"/>
</dbReference>
<evidence type="ECO:0000256" key="8">
    <source>
        <dbReference type="ARBA" id="ARBA00023125"/>
    </source>
</evidence>
<sequence>MSMLRMNSDSTPLTFVKGVGPEKARVLEAEGLGSVRDLYEYFPRRYLDRSRLKSIGSLAEGELVTVVGTVSRAEKERSSSGKALFRVWLSDGTGNLVLTWFRGAVYFSKMVRPGDLLAVHGKVGFFCGHAQMQHPDFDRLQDASAESGAKGVSDADLFHTGGIIPLYPVTDAMKKAGLDSRRLRAIILRAMESHPAFIDEHLPDSIIASHGLLEINLAYRQIHCPVSSEMLERAVHRFKWNELFYAQLFFALRYHAQKKNNAAVRFERSGDKTALLYSLLPFSMTDAQKQAVREIYRDLRSGSQMNRLLQGDVGSGKTLVAMFSMALAVDNGLQAAIMAPTEILAFQHWLGIRKYCEPLGLRVGLLTGSQKKKERDVILSGLEDGSYDLAVGTHAMIEERVRFKRLGLIIIDEQHRFGVLQRKALQDKSVNPHVLLMTATPIPRTLCMGAFGDLDVTLIDELPGGRKAIVTRLCHENSKPRVLELIRKEVAAGRQAYIVYPLVDESEKIDLKAATDSYLQLQKDLLPELRIGLVHGRMKPAEKELIMDRFRQGDVDVLVGTTVIEVGVDVPNATVMVIEHAERFGLAQLHQLRGRVGRGPEQSYCYLLYSRLGGDAAERLRAMEASTDGFRLSEIDARIRGTGNVLGKEQSGMVSGFSMADLNRDSEILDVARDAAFRLVDDDPQLRNPLHRGIRNYYTTHYHEKFSLADIG</sequence>
<gene>
    <name evidence="18" type="ordered locus">Paes_1860</name>
</gene>
<evidence type="ECO:0000256" key="10">
    <source>
        <dbReference type="ARBA" id="ARBA00023204"/>
    </source>
</evidence>
<dbReference type="Pfam" id="PF19833">
    <property type="entry name" value="RecG_dom3_C"/>
    <property type="match status" value="1"/>
</dbReference>
<keyword evidence="8" id="KW-0238">DNA-binding</keyword>
<dbReference type="CDD" id="cd18811">
    <property type="entry name" value="SF2_C_RecG"/>
    <property type="match status" value="1"/>
</dbReference>